<dbReference type="InterPro" id="IPR002861">
    <property type="entry name" value="Reeler_dom"/>
</dbReference>
<name>A0A914Z6D9_9BILA</name>
<organism evidence="4 5">
    <name type="scientific">Panagrolaimus superbus</name>
    <dbReference type="NCBI Taxonomy" id="310955"/>
    <lineage>
        <taxon>Eukaryota</taxon>
        <taxon>Metazoa</taxon>
        <taxon>Ecdysozoa</taxon>
        <taxon>Nematoda</taxon>
        <taxon>Chromadorea</taxon>
        <taxon>Rhabditida</taxon>
        <taxon>Tylenchina</taxon>
        <taxon>Panagrolaimomorpha</taxon>
        <taxon>Panagrolaimoidea</taxon>
        <taxon>Panagrolaimidae</taxon>
        <taxon>Panagrolaimus</taxon>
    </lineage>
</organism>
<keyword evidence="4" id="KW-1185">Reference proteome</keyword>
<sequence length="795" mass="89390">MFLKLVTVFVIFGISVAMEPLYESSGFHCKTKLSMKLDRKLHGEPRDAPPPFDVQVLDEEGHQTEYYEPGKIYTIRLIGYQYYRGLLLQPRLCDEHGFVIGSLRGGRFLETPDWIQYGIRLQECDMRYPLEDSVTHADDSRKFVTQVQWTAGRDVGNIQFMFTIVSENDVFWERWRPRSGFLQPIYSKQFPSEILRQVFYNEKSALKFLAGKFTSSSQESKSSKEKEKERMPKLEEILITTDKPEMPMEAKKVLEKMEMPEFWLHHDGEVKVHGEEKSDNLEMKQKKEGESEFISDNKNSGEAKINEEMIEEITESDEERVEEKPFIGGALMEGENDTITITSIPDHESITHLPETTKIDETKVVTSLDSGEATLQPSNPETLKNEKPLLKAVAFEEAFSHDDIQINEVQATIAPETLGTIETNILSDETTTLSSSTESETTSSVTVETTENPTTETTSVIIDKAELKTSVSEIFDTTTLENITENPSDETIVTEPQAPDSTPPTTEEEVTTIQSEKTETEKIDEEESRITTKVMDEFTAAETTVNKDIIENNADETNSITEQKNAVEDVLEVDKVMPITEDIKETTEASLKSETTKENQDTVEEATTEIIQEDTTQASIIEAETQTAEEEMKDIENDLSHVTETSDPVTESVQDEISNDSESGTTTEATLSDDGMTENGTTEDPTTESEINDTTTMLDEVTKEITEMPMEERTESLINDETTKESTSQGPETSEASETNIEEAKEEGTSEAPKSSEGTTVTTMEEIEIEGTTSSDIIEKQTQMKTQQKVQKALP</sequence>
<feature type="chain" id="PRO_5038116703" evidence="2">
    <location>
        <begin position="18"/>
        <end position="795"/>
    </location>
</feature>
<evidence type="ECO:0000259" key="3">
    <source>
        <dbReference type="Pfam" id="PF02014"/>
    </source>
</evidence>
<evidence type="ECO:0000256" key="1">
    <source>
        <dbReference type="SAM" id="MobiDB-lite"/>
    </source>
</evidence>
<evidence type="ECO:0000256" key="2">
    <source>
        <dbReference type="SAM" id="SignalP"/>
    </source>
</evidence>
<feature type="compositionally biased region" description="Polar residues" evidence="1">
    <location>
        <begin position="716"/>
        <end position="739"/>
    </location>
</feature>
<feature type="region of interest" description="Disordered" evidence="1">
    <location>
        <begin position="275"/>
        <end position="297"/>
    </location>
</feature>
<dbReference type="CDD" id="cd08544">
    <property type="entry name" value="Reeler"/>
    <property type="match status" value="1"/>
</dbReference>
<feature type="compositionally biased region" description="Polar residues" evidence="1">
    <location>
        <begin position="660"/>
        <end position="670"/>
    </location>
</feature>
<evidence type="ECO:0000313" key="5">
    <source>
        <dbReference type="WBParaSite" id="PSU_v2.g7895.t1"/>
    </source>
</evidence>
<protein>
    <submittedName>
        <fullName evidence="5">Reelin domain-containing protein</fullName>
    </submittedName>
</protein>
<dbReference type="AlphaFoldDB" id="A0A914Z6D9"/>
<evidence type="ECO:0000313" key="4">
    <source>
        <dbReference type="Proteomes" id="UP000887577"/>
    </source>
</evidence>
<feature type="compositionally biased region" description="Polar residues" evidence="1">
    <location>
        <begin position="482"/>
        <end position="491"/>
    </location>
</feature>
<feature type="compositionally biased region" description="Polar residues" evidence="1">
    <location>
        <begin position="609"/>
        <end position="619"/>
    </location>
</feature>
<proteinExistence type="predicted"/>
<reference evidence="5" key="1">
    <citation type="submission" date="2022-11" db="UniProtKB">
        <authorList>
            <consortium name="WormBaseParasite"/>
        </authorList>
    </citation>
    <scope>IDENTIFICATION</scope>
</reference>
<feature type="compositionally biased region" description="Low complexity" evidence="1">
    <location>
        <begin position="757"/>
        <end position="795"/>
    </location>
</feature>
<feature type="region of interest" description="Disordered" evidence="1">
    <location>
        <begin position="430"/>
        <end position="457"/>
    </location>
</feature>
<dbReference type="Pfam" id="PF02014">
    <property type="entry name" value="Reeler"/>
    <property type="match status" value="1"/>
</dbReference>
<keyword evidence="2" id="KW-0732">Signal</keyword>
<feature type="compositionally biased region" description="Basic and acidic residues" evidence="1">
    <location>
        <begin position="275"/>
        <end position="290"/>
    </location>
</feature>
<accession>A0A914Z6D9</accession>
<feature type="domain" description="Reelin" evidence="3">
    <location>
        <begin position="42"/>
        <end position="172"/>
    </location>
</feature>
<feature type="compositionally biased region" description="Polar residues" evidence="1">
    <location>
        <begin position="642"/>
        <end position="652"/>
    </location>
</feature>
<feature type="compositionally biased region" description="Basic and acidic residues" evidence="1">
    <location>
        <begin position="700"/>
        <end position="715"/>
    </location>
</feature>
<feature type="signal peptide" evidence="2">
    <location>
        <begin position="1"/>
        <end position="17"/>
    </location>
</feature>
<feature type="region of interest" description="Disordered" evidence="1">
    <location>
        <begin position="581"/>
        <end position="795"/>
    </location>
</feature>
<feature type="region of interest" description="Disordered" evidence="1">
    <location>
        <begin position="482"/>
        <end position="529"/>
    </location>
</feature>
<dbReference type="WBParaSite" id="PSU_v2.g7895.t1">
    <property type="protein sequence ID" value="PSU_v2.g7895.t1"/>
    <property type="gene ID" value="PSU_v2.g7895"/>
</dbReference>
<dbReference type="Proteomes" id="UP000887577">
    <property type="component" value="Unplaced"/>
</dbReference>